<dbReference type="PANTHER" id="PTHR47893:SF1">
    <property type="entry name" value="REGULATORY PROTEIN PCHR"/>
    <property type="match status" value="1"/>
</dbReference>
<dbReference type="GO" id="GO:0003700">
    <property type="term" value="F:DNA-binding transcription factor activity"/>
    <property type="evidence" value="ECO:0007669"/>
    <property type="project" value="InterPro"/>
</dbReference>
<evidence type="ECO:0000256" key="1">
    <source>
        <dbReference type="ARBA" id="ARBA00023015"/>
    </source>
</evidence>
<dbReference type="PANTHER" id="PTHR47893">
    <property type="entry name" value="REGULATORY PROTEIN PCHR"/>
    <property type="match status" value="1"/>
</dbReference>
<feature type="domain" description="HTH araC/xylS-type" evidence="4">
    <location>
        <begin position="228"/>
        <end position="326"/>
    </location>
</feature>
<dbReference type="RefSeq" id="WP_183883821.1">
    <property type="nucleotide sequence ID" value="NZ_JACHCE010000007.1"/>
</dbReference>
<dbReference type="InterPro" id="IPR018062">
    <property type="entry name" value="HTH_AraC-typ_CS"/>
</dbReference>
<dbReference type="InterPro" id="IPR009057">
    <property type="entry name" value="Homeodomain-like_sf"/>
</dbReference>
<organism evidence="5 6">
    <name type="scientific">Pedobacter cryoconitis</name>
    <dbReference type="NCBI Taxonomy" id="188932"/>
    <lineage>
        <taxon>Bacteria</taxon>
        <taxon>Pseudomonadati</taxon>
        <taxon>Bacteroidota</taxon>
        <taxon>Sphingobacteriia</taxon>
        <taxon>Sphingobacteriales</taxon>
        <taxon>Sphingobacteriaceae</taxon>
        <taxon>Pedobacter</taxon>
    </lineage>
</organism>
<dbReference type="SUPFAM" id="SSF46689">
    <property type="entry name" value="Homeodomain-like"/>
    <property type="match status" value="1"/>
</dbReference>
<sequence length="331" mass="38209">MYFEFTVNDSFDFLTSFAGKFAVKIENNELKIPEVFGRGSIKRIHLEPNFKLIIHQYKLNQDFILKRLGSETPNDMLTIIFNNNDTPVSLLSNGNNEIEFSRNNASAIQIASSDLASLIRFPANTEICFAVINIEKSSLNSLLSILEPGGIVQHILNKNSGFLYYESMTLDIQKTLKGLTEYEQDSKLKNLFYRHKASEIVFFLFEKLLQREAIRHNQINQADIDQLFMIRTSILADLSLNPHLPDLSERSGMSETKMKSLFKQVFGDSIYNYYQKARMEQAAFLLKQRRLSVSQTGYQLGFSNLSHFSRLFEKYHGIKPKKYSLSDRTIY</sequence>
<dbReference type="PROSITE" id="PS00041">
    <property type="entry name" value="HTH_ARAC_FAMILY_1"/>
    <property type="match status" value="1"/>
</dbReference>
<gene>
    <name evidence="5" type="ORF">HDE68_003890</name>
</gene>
<dbReference type="InterPro" id="IPR018060">
    <property type="entry name" value="HTH_AraC"/>
</dbReference>
<dbReference type="PRINTS" id="PR00032">
    <property type="entry name" value="HTHARAC"/>
</dbReference>
<evidence type="ECO:0000313" key="6">
    <source>
        <dbReference type="Proteomes" id="UP000537204"/>
    </source>
</evidence>
<evidence type="ECO:0000256" key="2">
    <source>
        <dbReference type="ARBA" id="ARBA00023125"/>
    </source>
</evidence>
<keyword evidence="1" id="KW-0805">Transcription regulation</keyword>
<keyword evidence="2 5" id="KW-0238">DNA-binding</keyword>
<reference evidence="5 6" key="1">
    <citation type="submission" date="2020-08" db="EMBL/GenBank/DDBJ databases">
        <title>Genomic Encyclopedia of Type Strains, Phase IV (KMG-V): Genome sequencing to study the core and pangenomes of soil and plant-associated prokaryotes.</title>
        <authorList>
            <person name="Whitman W."/>
        </authorList>
    </citation>
    <scope>NUCLEOTIDE SEQUENCE [LARGE SCALE GENOMIC DNA]</scope>
    <source>
        <strain evidence="5 6">S3M1</strain>
    </source>
</reference>
<evidence type="ECO:0000256" key="3">
    <source>
        <dbReference type="ARBA" id="ARBA00023163"/>
    </source>
</evidence>
<protein>
    <submittedName>
        <fullName evidence="5">AraC-like DNA-binding protein</fullName>
    </submittedName>
</protein>
<name>A0A7W8ZPT0_9SPHI</name>
<dbReference type="SMART" id="SM00342">
    <property type="entry name" value="HTH_ARAC"/>
    <property type="match status" value="1"/>
</dbReference>
<comment type="caution">
    <text evidence="5">The sequence shown here is derived from an EMBL/GenBank/DDBJ whole genome shotgun (WGS) entry which is preliminary data.</text>
</comment>
<dbReference type="PROSITE" id="PS01124">
    <property type="entry name" value="HTH_ARAC_FAMILY_2"/>
    <property type="match status" value="1"/>
</dbReference>
<dbReference type="Gene3D" id="1.10.10.60">
    <property type="entry name" value="Homeodomain-like"/>
    <property type="match status" value="2"/>
</dbReference>
<keyword evidence="3" id="KW-0804">Transcription</keyword>
<dbReference type="InterPro" id="IPR053142">
    <property type="entry name" value="PchR_regulatory_protein"/>
</dbReference>
<dbReference type="AlphaFoldDB" id="A0A7W8ZPT0"/>
<proteinExistence type="predicted"/>
<dbReference type="InterPro" id="IPR020449">
    <property type="entry name" value="Tscrpt_reg_AraC-type_HTH"/>
</dbReference>
<dbReference type="GO" id="GO:0043565">
    <property type="term" value="F:sequence-specific DNA binding"/>
    <property type="evidence" value="ECO:0007669"/>
    <property type="project" value="InterPro"/>
</dbReference>
<accession>A0A7W8ZPT0</accession>
<evidence type="ECO:0000313" key="5">
    <source>
        <dbReference type="EMBL" id="MBB5637964.1"/>
    </source>
</evidence>
<dbReference type="EMBL" id="JACHCE010000007">
    <property type="protein sequence ID" value="MBB5637964.1"/>
    <property type="molecule type" value="Genomic_DNA"/>
</dbReference>
<dbReference type="Pfam" id="PF12833">
    <property type="entry name" value="HTH_18"/>
    <property type="match status" value="1"/>
</dbReference>
<evidence type="ECO:0000259" key="4">
    <source>
        <dbReference type="PROSITE" id="PS01124"/>
    </source>
</evidence>
<dbReference type="Proteomes" id="UP000537204">
    <property type="component" value="Unassembled WGS sequence"/>
</dbReference>